<accession>A0A392R4B2</accession>
<name>A0A392R4B2_9FABA</name>
<dbReference type="Proteomes" id="UP000265520">
    <property type="component" value="Unassembled WGS sequence"/>
</dbReference>
<sequence length="30" mass="3092">NATSTVPVDELDVPNVEECDDEGGGDDGQD</sequence>
<dbReference type="AlphaFoldDB" id="A0A392R4B2"/>
<organism evidence="2 3">
    <name type="scientific">Trifolium medium</name>
    <dbReference type="NCBI Taxonomy" id="97028"/>
    <lineage>
        <taxon>Eukaryota</taxon>
        <taxon>Viridiplantae</taxon>
        <taxon>Streptophyta</taxon>
        <taxon>Embryophyta</taxon>
        <taxon>Tracheophyta</taxon>
        <taxon>Spermatophyta</taxon>
        <taxon>Magnoliopsida</taxon>
        <taxon>eudicotyledons</taxon>
        <taxon>Gunneridae</taxon>
        <taxon>Pentapetalae</taxon>
        <taxon>rosids</taxon>
        <taxon>fabids</taxon>
        <taxon>Fabales</taxon>
        <taxon>Fabaceae</taxon>
        <taxon>Papilionoideae</taxon>
        <taxon>50 kb inversion clade</taxon>
        <taxon>NPAAA clade</taxon>
        <taxon>Hologalegina</taxon>
        <taxon>IRL clade</taxon>
        <taxon>Trifolieae</taxon>
        <taxon>Trifolium</taxon>
    </lineage>
</organism>
<feature type="non-terminal residue" evidence="2">
    <location>
        <position position="1"/>
    </location>
</feature>
<comment type="caution">
    <text evidence="2">The sequence shown here is derived from an EMBL/GenBank/DDBJ whole genome shotgun (WGS) entry which is preliminary data.</text>
</comment>
<evidence type="ECO:0000313" key="2">
    <source>
        <dbReference type="EMBL" id="MCI31077.1"/>
    </source>
</evidence>
<proteinExistence type="predicted"/>
<evidence type="ECO:0000313" key="3">
    <source>
        <dbReference type="Proteomes" id="UP000265520"/>
    </source>
</evidence>
<protein>
    <submittedName>
        <fullName evidence="2">Uncharacterized protein</fullName>
    </submittedName>
</protein>
<keyword evidence="3" id="KW-1185">Reference proteome</keyword>
<feature type="region of interest" description="Disordered" evidence="1">
    <location>
        <begin position="1"/>
        <end position="30"/>
    </location>
</feature>
<evidence type="ECO:0000256" key="1">
    <source>
        <dbReference type="SAM" id="MobiDB-lite"/>
    </source>
</evidence>
<feature type="compositionally biased region" description="Acidic residues" evidence="1">
    <location>
        <begin position="9"/>
        <end position="30"/>
    </location>
</feature>
<reference evidence="2 3" key="1">
    <citation type="journal article" date="2018" name="Front. Plant Sci.">
        <title>Red Clover (Trifolium pratense) and Zigzag Clover (T. medium) - A Picture of Genomic Similarities and Differences.</title>
        <authorList>
            <person name="Dluhosova J."/>
            <person name="Istvanek J."/>
            <person name="Nedelnik J."/>
            <person name="Repkova J."/>
        </authorList>
    </citation>
    <scope>NUCLEOTIDE SEQUENCE [LARGE SCALE GENOMIC DNA]</scope>
    <source>
        <strain evidence="3">cv. 10/8</strain>
        <tissue evidence="2">Leaf</tissue>
    </source>
</reference>
<dbReference type="EMBL" id="LXQA010184481">
    <property type="protein sequence ID" value="MCI31077.1"/>
    <property type="molecule type" value="Genomic_DNA"/>
</dbReference>